<organism evidence="2 3">
    <name type="scientific">Venturia effusa</name>
    <dbReference type="NCBI Taxonomy" id="50376"/>
    <lineage>
        <taxon>Eukaryota</taxon>
        <taxon>Fungi</taxon>
        <taxon>Dikarya</taxon>
        <taxon>Ascomycota</taxon>
        <taxon>Pezizomycotina</taxon>
        <taxon>Dothideomycetes</taxon>
        <taxon>Pleosporomycetidae</taxon>
        <taxon>Venturiales</taxon>
        <taxon>Venturiaceae</taxon>
        <taxon>Venturia</taxon>
    </lineage>
</organism>
<dbReference type="AlphaFoldDB" id="A0A517L7F1"/>
<gene>
    <name evidence="2" type="ORF">FKW77_005418</name>
</gene>
<dbReference type="Proteomes" id="UP000316270">
    <property type="component" value="Chromosome 6"/>
</dbReference>
<reference evidence="2 3" key="1">
    <citation type="submission" date="2019-07" db="EMBL/GenBank/DDBJ databases">
        <title>Finished genome of Venturia effusa.</title>
        <authorList>
            <person name="Young C.A."/>
            <person name="Cox M.P."/>
            <person name="Ganley A.R.D."/>
            <person name="David W.J."/>
        </authorList>
    </citation>
    <scope>NUCLEOTIDE SEQUENCE [LARGE SCALE GENOMIC DNA]</scope>
    <source>
        <strain evidence="3">albino</strain>
    </source>
</reference>
<protein>
    <submittedName>
        <fullName evidence="2">Uncharacterized protein</fullName>
    </submittedName>
</protein>
<feature type="chain" id="PRO_5022188408" evidence="1">
    <location>
        <begin position="19"/>
        <end position="339"/>
    </location>
</feature>
<name>A0A517L7F1_9PEZI</name>
<accession>A0A517L7F1</accession>
<evidence type="ECO:0000313" key="2">
    <source>
        <dbReference type="EMBL" id="QDS71543.1"/>
    </source>
</evidence>
<feature type="signal peptide" evidence="1">
    <location>
        <begin position="1"/>
        <end position="18"/>
    </location>
</feature>
<dbReference type="OrthoDB" id="10010954at2759"/>
<sequence>MSFLSSCLLLALAATGTATSLQNHAANLRRYVDSLPLHEHSKMSHQEAMDHYLPNHHKRDFQPATFKGNFQKRNFNTIQSVYNLTVFPKNLFIFANKTEIGHPFFDQKVSGRVGPVGNFSGYEDNIEYFWGLAPIPLGDTPSAFTKATVTQFTSGCPEVAASTVEFRMGFTDGPDDGKKIAVLKETAFWKFGPDGKITAYEASIPNLNNFVGKTTSPLGTIFKGGSFVPTTGQKDVIYDNLCGAHDLLCKDGFAQWFSKDECIAELKKKPFGTFDAVWGDNVVCRLVHVMLASIRPGHHCPHVGPTGGGKCVDVDPNVVYNDDVELYGQKQLFMCPSTD</sequence>
<evidence type="ECO:0000256" key="1">
    <source>
        <dbReference type="SAM" id="SignalP"/>
    </source>
</evidence>
<evidence type="ECO:0000313" key="3">
    <source>
        <dbReference type="Proteomes" id="UP000316270"/>
    </source>
</evidence>
<dbReference type="EMBL" id="CP042190">
    <property type="protein sequence ID" value="QDS71543.1"/>
    <property type="molecule type" value="Genomic_DNA"/>
</dbReference>
<keyword evidence="3" id="KW-1185">Reference proteome</keyword>
<keyword evidence="1" id="KW-0732">Signal</keyword>
<proteinExistence type="predicted"/>